<keyword evidence="3" id="KW-0808">Transferase</keyword>
<dbReference type="RefSeq" id="WP_123689627.1">
    <property type="nucleotide sequence ID" value="NZ_RJKX01000013.1"/>
</dbReference>
<comment type="caution">
    <text evidence="3">The sequence shown here is derived from an EMBL/GenBank/DDBJ whole genome shotgun (WGS) entry which is preliminary data.</text>
</comment>
<reference evidence="3 4" key="1">
    <citation type="submission" date="2018-11" db="EMBL/GenBank/DDBJ databases">
        <title>Genomic Encyclopedia of Type Strains, Phase IV (KMG-IV): sequencing the most valuable type-strain genomes for metagenomic binning, comparative biology and taxonomic classification.</title>
        <authorList>
            <person name="Goeker M."/>
        </authorList>
    </citation>
    <scope>NUCLEOTIDE SEQUENCE [LARGE SCALE GENOMIC DNA]</scope>
    <source>
        <strain evidence="3 4">DSM 5900</strain>
    </source>
</reference>
<dbReference type="GO" id="GO:0016779">
    <property type="term" value="F:nucleotidyltransferase activity"/>
    <property type="evidence" value="ECO:0007669"/>
    <property type="project" value="UniProtKB-ARBA"/>
</dbReference>
<sequence length="259" mass="26960">MTPVTALVLAGSRGPSDPMAVAAGVEHKALIPAGGVPMLVRVVRALEATPGVGRIVVCIEDAAIARQLPEIAAAADAGRLAFLPAAGSPSLSVAAALAELGTPLLVTTADHALLRPEWVTHFLDHLPPGTDVVAAVARADAVMAAAPGTRRTFLRFADGAVSGCNLFCMATPAAKGAVALWREVEIHRKRPLRMVRLLGPMALLRFALGRLTLAAALQRFGRIAHVRAAVVTLPFGEAAVDVDKPDDLTLAETLLRRRG</sequence>
<evidence type="ECO:0000313" key="4">
    <source>
        <dbReference type="Proteomes" id="UP000278222"/>
    </source>
</evidence>
<organism evidence="3 4">
    <name type="scientific">Stella humosa</name>
    <dbReference type="NCBI Taxonomy" id="94"/>
    <lineage>
        <taxon>Bacteria</taxon>
        <taxon>Pseudomonadati</taxon>
        <taxon>Pseudomonadota</taxon>
        <taxon>Alphaproteobacteria</taxon>
        <taxon>Rhodospirillales</taxon>
        <taxon>Stellaceae</taxon>
        <taxon>Stella</taxon>
    </lineage>
</organism>
<dbReference type="Proteomes" id="UP000278222">
    <property type="component" value="Unassembled WGS sequence"/>
</dbReference>
<protein>
    <submittedName>
        <fullName evidence="3">MobA-like NTP transferase protein</fullName>
    </submittedName>
</protein>
<accession>A0A3N1LYN0</accession>
<feature type="domain" description="MobA-like NTP transferase" evidence="2">
    <location>
        <begin position="6"/>
        <end position="140"/>
    </location>
</feature>
<evidence type="ECO:0000256" key="1">
    <source>
        <dbReference type="ARBA" id="ARBA00022842"/>
    </source>
</evidence>
<evidence type="ECO:0000313" key="3">
    <source>
        <dbReference type="EMBL" id="ROQ00334.1"/>
    </source>
</evidence>
<dbReference type="EMBL" id="RJKX01000013">
    <property type="protein sequence ID" value="ROQ00334.1"/>
    <property type="molecule type" value="Genomic_DNA"/>
</dbReference>
<dbReference type="SUPFAM" id="SSF53448">
    <property type="entry name" value="Nucleotide-diphospho-sugar transferases"/>
    <property type="match status" value="1"/>
</dbReference>
<dbReference type="Gene3D" id="3.90.550.10">
    <property type="entry name" value="Spore Coat Polysaccharide Biosynthesis Protein SpsA, Chain A"/>
    <property type="match status" value="1"/>
</dbReference>
<name>A0A3N1LYN0_9PROT</name>
<dbReference type="OrthoDB" id="159246at2"/>
<keyword evidence="4" id="KW-1185">Reference proteome</keyword>
<dbReference type="AlphaFoldDB" id="A0A3N1LYN0"/>
<dbReference type="InterPro" id="IPR025877">
    <property type="entry name" value="MobA-like_NTP_Trfase"/>
</dbReference>
<keyword evidence="1" id="KW-0460">Magnesium</keyword>
<dbReference type="InterPro" id="IPR029044">
    <property type="entry name" value="Nucleotide-diphossugar_trans"/>
</dbReference>
<dbReference type="Pfam" id="PF12804">
    <property type="entry name" value="NTP_transf_3"/>
    <property type="match status" value="1"/>
</dbReference>
<gene>
    <name evidence="3" type="ORF">EDC65_2130</name>
</gene>
<proteinExistence type="predicted"/>
<evidence type="ECO:0000259" key="2">
    <source>
        <dbReference type="Pfam" id="PF12804"/>
    </source>
</evidence>